<name>F2JVY8_MARM1</name>
<evidence type="ECO:0000313" key="3">
    <source>
        <dbReference type="EMBL" id="ADZ92876.1"/>
    </source>
</evidence>
<dbReference type="OrthoDB" id="9762420at2"/>
<keyword evidence="4" id="KW-1185">Reference proteome</keyword>
<gene>
    <name evidence="3" type="ordered locus">Marme_3664</name>
</gene>
<comment type="similarity">
    <text evidence="1">Belongs to the VgrG protein family.</text>
</comment>
<dbReference type="EMBL" id="CP002583">
    <property type="protein sequence ID" value="ADZ92876.1"/>
    <property type="molecule type" value="Genomic_DNA"/>
</dbReference>
<dbReference type="InterPro" id="IPR037026">
    <property type="entry name" value="Vgr_OB-fold_dom_sf"/>
</dbReference>
<dbReference type="InterPro" id="IPR006531">
    <property type="entry name" value="Gp5/Vgr_OB"/>
</dbReference>
<accession>F2JVY8</accession>
<evidence type="ECO:0000256" key="1">
    <source>
        <dbReference type="ARBA" id="ARBA00005558"/>
    </source>
</evidence>
<protein>
    <submittedName>
        <fullName evidence="3">Rhs element Vgr protein</fullName>
    </submittedName>
</protein>
<dbReference type="SUPFAM" id="SSF69279">
    <property type="entry name" value="Phage tail proteins"/>
    <property type="match status" value="2"/>
</dbReference>
<dbReference type="HOGENOM" id="CLU_004121_7_3_6"/>
<evidence type="ECO:0000313" key="4">
    <source>
        <dbReference type="Proteomes" id="UP000001062"/>
    </source>
</evidence>
<dbReference type="InterPro" id="IPR017847">
    <property type="entry name" value="T6SS_RhsGE_Vgr_subset"/>
</dbReference>
<proteinExistence type="inferred from homology"/>
<reference evidence="3 4" key="1">
    <citation type="journal article" date="2012" name="Stand. Genomic Sci.">
        <title>Complete genome sequence of the melanogenic marine bacterium Marinomonas mediterranea type strain (MMB-1(T)).</title>
        <authorList>
            <person name="Lucas-Elio P."/>
            <person name="Goodwin L."/>
            <person name="Woyke T."/>
            <person name="Pitluck S."/>
            <person name="Nolan M."/>
            <person name="Kyrpides N.C."/>
            <person name="Detter J.C."/>
            <person name="Copeland A."/>
            <person name="Teshima H."/>
            <person name="Bruce D."/>
            <person name="Detter C."/>
            <person name="Tapia R."/>
            <person name="Han S."/>
            <person name="Land M.L."/>
            <person name="Ivanova N."/>
            <person name="Mikhailova N."/>
            <person name="Johnston A.W."/>
            <person name="Sanchez-Amat A."/>
        </authorList>
    </citation>
    <scope>NUCLEOTIDE SEQUENCE [LARGE SCALE GENOMIC DNA]</scope>
    <source>
        <strain evidence="4">ATCC 700492 / JCM 21426 / NBRC 103028 / MMB-1</strain>
    </source>
</reference>
<dbReference type="Gene3D" id="3.55.50.10">
    <property type="entry name" value="Baseplate protein-like domains"/>
    <property type="match status" value="1"/>
</dbReference>
<dbReference type="SUPFAM" id="SSF69349">
    <property type="entry name" value="Phage fibre proteins"/>
    <property type="match status" value="1"/>
</dbReference>
<organism evidence="3 4">
    <name type="scientific">Marinomonas mediterranea (strain ATCC 700492 / JCM 21426 / NBRC 103028 / MMB-1)</name>
    <dbReference type="NCBI Taxonomy" id="717774"/>
    <lineage>
        <taxon>Bacteria</taxon>
        <taxon>Pseudomonadati</taxon>
        <taxon>Pseudomonadota</taxon>
        <taxon>Gammaproteobacteria</taxon>
        <taxon>Oceanospirillales</taxon>
        <taxon>Oceanospirillaceae</taxon>
        <taxon>Marinomonas</taxon>
    </lineage>
</organism>
<dbReference type="Proteomes" id="UP000001062">
    <property type="component" value="Chromosome"/>
</dbReference>
<dbReference type="RefSeq" id="WP_013662778.1">
    <property type="nucleotide sequence ID" value="NC_015276.1"/>
</dbReference>
<dbReference type="NCBIfam" id="TIGR03361">
    <property type="entry name" value="VI_Rhs_Vgr"/>
    <property type="match status" value="1"/>
</dbReference>
<dbReference type="STRING" id="717774.Marme_3664"/>
<dbReference type="eggNOG" id="COG3501">
    <property type="taxonomic scope" value="Bacteria"/>
</dbReference>
<feature type="domain" description="Gp5/Type VI secretion system Vgr protein OB-fold" evidence="2">
    <location>
        <begin position="395"/>
        <end position="460"/>
    </location>
</feature>
<dbReference type="PATRIC" id="fig|717774.3.peg.3775"/>
<dbReference type="SUPFAM" id="SSF69255">
    <property type="entry name" value="gp5 N-terminal domain-like"/>
    <property type="match status" value="1"/>
</dbReference>
<evidence type="ECO:0000259" key="2">
    <source>
        <dbReference type="Pfam" id="PF04717"/>
    </source>
</evidence>
<dbReference type="Pfam" id="PF04717">
    <property type="entry name" value="Phage_base_V"/>
    <property type="match status" value="1"/>
</dbReference>
<dbReference type="InterPro" id="IPR006533">
    <property type="entry name" value="T6SS_Vgr_RhsGE"/>
</dbReference>
<dbReference type="Pfam" id="PF05954">
    <property type="entry name" value="Phage_GPD"/>
    <property type="match status" value="1"/>
</dbReference>
<dbReference type="Gene3D" id="2.40.50.230">
    <property type="entry name" value="Gp5 N-terminal domain"/>
    <property type="match status" value="1"/>
</dbReference>
<sequence length="688" mass="74645">MDFSVSDIRQKFKEYGAADASQYFLSLADLPQDQFMVLSFALDEWGFNQGYQITVKVVSVEAIDVALVMNKKARFHVFSNGMLRPVHGLVSACRLTGTLTTGFTEYTLTISSVLSLLAEQQHNRVFTDKSALNIAKDVLKQDLNGVAQVEAQCSDTEVLSLCIQYQESDLDFVIRILAKEGVFLNVIQGEGLTQVQLCDRVTQTSQSDSALVLPLLENIGAAKERDHIYKLDSHARRMPTSLELNDSYPWHSQNLLVNESVNAHSSDESSSLKTELWALNYSTPNKGKQLAKRFLMAKESQHNYFLFESNCRTIAPGVLVDVLSPSGDAAGQYRVLEVSLSGSQGDLIANGSDSNSKGFRCRFIAVKADSEFTPEFVPRAPVHLALSAMTTSELDDKGCYRIRFGFDRRSESEGASSPPIRLAQPLGGKEQGMHFPLAIGTLVSVQFENGDIERPIIQGCIQSQDSVVLVNSENANHNMIQTRGGHSLLFDDSSDNEKIQLATPDQKNSLVLDASSNGHRVSLDSSEGDIQLSAGKSTLIKSGEAQTYEAGQNFSINANTTFEVMTQESDVVIQSATTLEQTSAQSMRLQSREGAVSITSEGAMSMQTANGLNQIVDEGNYQIQVQDGSYQLSTENGITLNSQGSTISLTQGDAAIELNGSGSLVLSGSQIEISADSVSVKGGSIANN</sequence>
<dbReference type="NCBIfam" id="TIGR01646">
    <property type="entry name" value="vgr_GE"/>
    <property type="match status" value="1"/>
</dbReference>
<dbReference type="AlphaFoldDB" id="F2JVY8"/>
<dbReference type="Gene3D" id="4.10.220.110">
    <property type="match status" value="1"/>
</dbReference>
<dbReference type="Gene3D" id="2.30.110.50">
    <property type="match status" value="1"/>
</dbReference>
<dbReference type="KEGG" id="mme:Marme_3664"/>